<keyword evidence="3" id="KW-1185">Reference proteome</keyword>
<evidence type="ECO:0000313" key="2">
    <source>
        <dbReference type="EMBL" id="AFM03064.1"/>
    </source>
</evidence>
<feature type="chain" id="PRO_5003685805" description="Carboxypeptidase-like regulatory domain-containing protein" evidence="1">
    <location>
        <begin position="23"/>
        <end position="282"/>
    </location>
</feature>
<organism evidence="2 3">
    <name type="scientific">Bernardetia litoralis (strain ATCC 23117 / DSM 6794 / NBRC 15988 / NCIMB 1366 / Fx l1 / Sio-4)</name>
    <name type="common">Flexibacter litoralis</name>
    <dbReference type="NCBI Taxonomy" id="880071"/>
    <lineage>
        <taxon>Bacteria</taxon>
        <taxon>Pseudomonadati</taxon>
        <taxon>Bacteroidota</taxon>
        <taxon>Cytophagia</taxon>
        <taxon>Cytophagales</taxon>
        <taxon>Bernardetiaceae</taxon>
        <taxon>Bernardetia</taxon>
    </lineage>
</organism>
<evidence type="ECO:0008006" key="4">
    <source>
        <dbReference type="Google" id="ProtNLM"/>
    </source>
</evidence>
<feature type="signal peptide" evidence="1">
    <location>
        <begin position="1"/>
        <end position="22"/>
    </location>
</feature>
<dbReference type="KEGG" id="fli:Fleli_0600"/>
<name>I4AGH9_BERLS</name>
<keyword evidence="1" id="KW-0732">Signal</keyword>
<gene>
    <name evidence="2" type="ordered locus">Fleli_0600</name>
</gene>
<dbReference type="HOGENOM" id="CLU_986094_0_0_10"/>
<evidence type="ECO:0000256" key="1">
    <source>
        <dbReference type="SAM" id="SignalP"/>
    </source>
</evidence>
<dbReference type="Proteomes" id="UP000006054">
    <property type="component" value="Chromosome"/>
</dbReference>
<sequence precursor="true">MKKKYFLLVILLCICTSSKSQVFCLKSSTTGSSIDYAHISFLDSNKGTYSDKNGCFDLKEEVDSVLISHISFEDTILAMRELPSIIYLNTKENQLTNIVVSAKRKGYSKKKKLLLPKNKESNYLNISSFEIGRILKKTSNDKWTFINKIYFPLKIGKDTPLLKVNLYTFNTDTNSPDSLIWSDVMKDKNYKKNIAILDDLSIDISNYNSFFISIELIGYIENNKNIFIPYSNPKNALRIYMIEGNKNKTYIRNKNIERKWFPMSESSIHLSNKEPIIQVEIE</sequence>
<dbReference type="EMBL" id="CP003345">
    <property type="protein sequence ID" value="AFM03064.1"/>
    <property type="molecule type" value="Genomic_DNA"/>
</dbReference>
<evidence type="ECO:0000313" key="3">
    <source>
        <dbReference type="Proteomes" id="UP000006054"/>
    </source>
</evidence>
<dbReference type="AlphaFoldDB" id="I4AGH9"/>
<reference evidence="3" key="1">
    <citation type="submission" date="2012-06" db="EMBL/GenBank/DDBJ databases">
        <title>The complete genome of Flexibacter litoralis DSM 6794.</title>
        <authorList>
            <person name="Lucas S."/>
            <person name="Copeland A."/>
            <person name="Lapidus A."/>
            <person name="Glavina del Rio T."/>
            <person name="Dalin E."/>
            <person name="Tice H."/>
            <person name="Bruce D."/>
            <person name="Goodwin L."/>
            <person name="Pitluck S."/>
            <person name="Peters L."/>
            <person name="Ovchinnikova G."/>
            <person name="Lu M."/>
            <person name="Kyrpides N."/>
            <person name="Mavromatis K."/>
            <person name="Ivanova N."/>
            <person name="Brettin T."/>
            <person name="Detter J.C."/>
            <person name="Han C."/>
            <person name="Larimer F."/>
            <person name="Land M."/>
            <person name="Hauser L."/>
            <person name="Markowitz V."/>
            <person name="Cheng J.-F."/>
            <person name="Hugenholtz P."/>
            <person name="Woyke T."/>
            <person name="Wu D."/>
            <person name="Spring S."/>
            <person name="Lang E."/>
            <person name="Kopitz M."/>
            <person name="Brambilla E."/>
            <person name="Klenk H.-P."/>
            <person name="Eisen J.A."/>
        </authorList>
    </citation>
    <scope>NUCLEOTIDE SEQUENCE [LARGE SCALE GENOMIC DNA]</scope>
    <source>
        <strain evidence="3">ATCC 23117 / DSM 6794 / NBRC 15988 / NCIMB 1366 / Sio-4</strain>
    </source>
</reference>
<dbReference type="OrthoDB" id="1157021at2"/>
<proteinExistence type="predicted"/>
<dbReference type="RefSeq" id="WP_014796524.1">
    <property type="nucleotide sequence ID" value="NC_018018.1"/>
</dbReference>
<protein>
    <recommendedName>
        <fullName evidence="4">Carboxypeptidase-like regulatory domain-containing protein</fullName>
    </recommendedName>
</protein>
<accession>I4AGH9</accession>